<organism evidence="4 5">
    <name type="scientific">Chitinophaga niastensis</name>
    <dbReference type="NCBI Taxonomy" id="536980"/>
    <lineage>
        <taxon>Bacteria</taxon>
        <taxon>Pseudomonadati</taxon>
        <taxon>Bacteroidota</taxon>
        <taxon>Chitinophagia</taxon>
        <taxon>Chitinophagales</taxon>
        <taxon>Chitinophagaceae</taxon>
        <taxon>Chitinophaga</taxon>
    </lineage>
</organism>
<keyword evidence="1" id="KW-0285">Flavoprotein</keyword>
<dbReference type="CDD" id="cd02803">
    <property type="entry name" value="OYE_like_FMN_family"/>
    <property type="match status" value="1"/>
</dbReference>
<name>A0A2P8HJX6_CHINA</name>
<protein>
    <submittedName>
        <fullName evidence="4">2,4-dienoyl-CoA reductase-like NADH-dependent reductase (Old Yellow Enzyme family)</fullName>
    </submittedName>
</protein>
<dbReference type="OrthoDB" id="9772736at2"/>
<dbReference type="AlphaFoldDB" id="A0A2P8HJX6"/>
<dbReference type="Proteomes" id="UP000240971">
    <property type="component" value="Unassembled WGS sequence"/>
</dbReference>
<keyword evidence="5" id="KW-1185">Reference proteome</keyword>
<dbReference type="Pfam" id="PF00724">
    <property type="entry name" value="Oxidored_FMN"/>
    <property type="match status" value="1"/>
</dbReference>
<dbReference type="RefSeq" id="WP_106529299.1">
    <property type="nucleotide sequence ID" value="NZ_PYAW01000003.1"/>
</dbReference>
<proteinExistence type="predicted"/>
<dbReference type="InterPro" id="IPR051799">
    <property type="entry name" value="NADH_flavin_oxidoreductase"/>
</dbReference>
<dbReference type="SUPFAM" id="SSF51395">
    <property type="entry name" value="FMN-linked oxidoreductases"/>
    <property type="match status" value="1"/>
</dbReference>
<keyword evidence="2" id="KW-0560">Oxidoreductase</keyword>
<evidence type="ECO:0000256" key="2">
    <source>
        <dbReference type="ARBA" id="ARBA00023002"/>
    </source>
</evidence>
<dbReference type="PANTHER" id="PTHR43656:SF2">
    <property type="entry name" value="BINDING OXIDOREDUCTASE, PUTATIVE (AFU_ORTHOLOGUE AFUA_2G08260)-RELATED"/>
    <property type="match status" value="1"/>
</dbReference>
<dbReference type="InterPro" id="IPR013785">
    <property type="entry name" value="Aldolase_TIM"/>
</dbReference>
<evidence type="ECO:0000313" key="4">
    <source>
        <dbReference type="EMBL" id="PSL46522.1"/>
    </source>
</evidence>
<dbReference type="InterPro" id="IPR001155">
    <property type="entry name" value="OxRdtase_FMN_N"/>
</dbReference>
<dbReference type="GO" id="GO:0016491">
    <property type="term" value="F:oxidoreductase activity"/>
    <property type="evidence" value="ECO:0007669"/>
    <property type="project" value="UniProtKB-KW"/>
</dbReference>
<dbReference type="GO" id="GO:0010181">
    <property type="term" value="F:FMN binding"/>
    <property type="evidence" value="ECO:0007669"/>
    <property type="project" value="InterPro"/>
</dbReference>
<feature type="domain" description="NADH:flavin oxidoreductase/NADH oxidase N-terminal" evidence="3">
    <location>
        <begin position="6"/>
        <end position="343"/>
    </location>
</feature>
<sequence>MTIHPVFETFELAQQHIKNRTVVAPMSRASATLQGVPTAAMHAYYENFARGGFGIIISEGLYTDNIASQAYPHQPGLVTPEQTDNWASLAAKIKSHGALFIAQLMHAGAISQHLQHTQAPSVIEPLGRKLRSYGGGDGPFPIPAAMSVPDIKAVIAGYVASAQRAALAGFAGIEIHAANGYLLDQFLTDYTNLRDDDYGGTILNRFRIIAEIIAGIKKAVPANFIIGLRLSEGKVNNYTYRWAAGAATAAAILEEVNKAAPSYVHISAEGGTWDTVGFYTTGESLTGMAKRIANKPVIANGGLHDLTIAKRVIEEGHADFIALGKAALANPDWPTHVSNGIPTRDFEHVMGEPFPPVAEADVLV</sequence>
<evidence type="ECO:0000256" key="1">
    <source>
        <dbReference type="ARBA" id="ARBA00022630"/>
    </source>
</evidence>
<gene>
    <name evidence="4" type="ORF">CLV51_103502</name>
</gene>
<dbReference type="PANTHER" id="PTHR43656">
    <property type="entry name" value="BINDING OXIDOREDUCTASE, PUTATIVE (AFU_ORTHOLOGUE AFUA_2G08260)-RELATED"/>
    <property type="match status" value="1"/>
</dbReference>
<dbReference type="EMBL" id="PYAW01000003">
    <property type="protein sequence ID" value="PSL46522.1"/>
    <property type="molecule type" value="Genomic_DNA"/>
</dbReference>
<reference evidence="4 5" key="1">
    <citation type="submission" date="2018-03" db="EMBL/GenBank/DDBJ databases">
        <title>Genomic Encyclopedia of Archaeal and Bacterial Type Strains, Phase II (KMG-II): from individual species to whole genera.</title>
        <authorList>
            <person name="Goeker M."/>
        </authorList>
    </citation>
    <scope>NUCLEOTIDE SEQUENCE [LARGE SCALE GENOMIC DNA]</scope>
    <source>
        <strain evidence="4 5">DSM 24859</strain>
    </source>
</reference>
<comment type="caution">
    <text evidence="4">The sequence shown here is derived from an EMBL/GenBank/DDBJ whole genome shotgun (WGS) entry which is preliminary data.</text>
</comment>
<accession>A0A2P8HJX6</accession>
<evidence type="ECO:0000313" key="5">
    <source>
        <dbReference type="Proteomes" id="UP000240971"/>
    </source>
</evidence>
<dbReference type="Gene3D" id="3.20.20.70">
    <property type="entry name" value="Aldolase class I"/>
    <property type="match status" value="1"/>
</dbReference>
<evidence type="ECO:0000259" key="3">
    <source>
        <dbReference type="Pfam" id="PF00724"/>
    </source>
</evidence>